<sequence length="153" mass="16807">MAFAVNIVAIRSGGAQPMYAPACGLQGKYNERPHREPLVHEHARRLYDTIFCMVRPYGLQCRPHTLMSSSATYFQTLVYHVAVVSGGDSDTCKQQRQSGPLQSRLPPPPLAAVHDGAISVRLAYALAAGPSAAPRRHCSQCVLWRPSDQPWPD</sequence>
<protein>
    <submittedName>
        <fullName evidence="1">Uncharacterized protein</fullName>
    </submittedName>
</protein>
<organism evidence="1 2">
    <name type="scientific">Schizophyllum amplum</name>
    <dbReference type="NCBI Taxonomy" id="97359"/>
    <lineage>
        <taxon>Eukaryota</taxon>
        <taxon>Fungi</taxon>
        <taxon>Dikarya</taxon>
        <taxon>Basidiomycota</taxon>
        <taxon>Agaricomycotina</taxon>
        <taxon>Agaricomycetes</taxon>
        <taxon>Agaricomycetidae</taxon>
        <taxon>Agaricales</taxon>
        <taxon>Schizophyllaceae</taxon>
        <taxon>Schizophyllum</taxon>
    </lineage>
</organism>
<comment type="caution">
    <text evidence="1">The sequence shown here is derived from an EMBL/GenBank/DDBJ whole genome shotgun (WGS) entry which is preliminary data.</text>
</comment>
<reference evidence="1 2" key="1">
    <citation type="journal article" date="2019" name="New Phytol.">
        <title>Comparative genomics reveals unique wood-decay strategies and fruiting body development in the Schizophyllaceae.</title>
        <authorList>
            <person name="Almasi E."/>
            <person name="Sahu N."/>
            <person name="Krizsan K."/>
            <person name="Balint B."/>
            <person name="Kovacs G.M."/>
            <person name="Kiss B."/>
            <person name="Cseklye J."/>
            <person name="Drula E."/>
            <person name="Henrissat B."/>
            <person name="Nagy I."/>
            <person name="Chovatia M."/>
            <person name="Adam C."/>
            <person name="LaButti K."/>
            <person name="Lipzen A."/>
            <person name="Riley R."/>
            <person name="Grigoriev I.V."/>
            <person name="Nagy L.G."/>
        </authorList>
    </citation>
    <scope>NUCLEOTIDE SEQUENCE [LARGE SCALE GENOMIC DNA]</scope>
    <source>
        <strain evidence="1 2">NL-1724</strain>
    </source>
</reference>
<dbReference type="EMBL" id="VDMD01000004">
    <property type="protein sequence ID" value="TRM66059.1"/>
    <property type="molecule type" value="Genomic_DNA"/>
</dbReference>
<evidence type="ECO:0000313" key="1">
    <source>
        <dbReference type="EMBL" id="TRM66059.1"/>
    </source>
</evidence>
<dbReference type="Proteomes" id="UP000320762">
    <property type="component" value="Unassembled WGS sequence"/>
</dbReference>
<dbReference type="AlphaFoldDB" id="A0A550CMR9"/>
<accession>A0A550CMR9</accession>
<evidence type="ECO:0000313" key="2">
    <source>
        <dbReference type="Proteomes" id="UP000320762"/>
    </source>
</evidence>
<proteinExistence type="predicted"/>
<keyword evidence="2" id="KW-1185">Reference proteome</keyword>
<name>A0A550CMR9_9AGAR</name>
<gene>
    <name evidence="1" type="ORF">BD626DRAFT_486623</name>
</gene>